<evidence type="ECO:0000313" key="1">
    <source>
        <dbReference type="EMBL" id="NUV75998.1"/>
    </source>
</evidence>
<reference evidence="1" key="1">
    <citation type="submission" date="2020-03" db="EMBL/GenBank/DDBJ databases">
        <title>Complete genome sequence of sixteen Streptomyces strains facilitates identification of candidate genes involved in plant growth-promotion in grain legumes and cereals.</title>
        <authorList>
            <person name="Gopalakrishnan S."/>
            <person name="Thakur V."/>
            <person name="Saxena R."/>
            <person name="Vadlamudi S."/>
            <person name="Purohit S."/>
            <person name="Kumar V."/>
            <person name="Rathore A."/>
            <person name="Chitikineni A."/>
            <person name="Varshney R.K."/>
        </authorList>
    </citation>
    <scope>NUCLEOTIDE SEQUENCE</scope>
    <source>
        <strain evidence="1">CAI-93</strain>
    </source>
</reference>
<dbReference type="EMBL" id="JAANNW010000015">
    <property type="protein sequence ID" value="NUV75998.1"/>
    <property type="molecule type" value="Genomic_DNA"/>
</dbReference>
<keyword evidence="2" id="KW-1185">Reference proteome</keyword>
<protein>
    <submittedName>
        <fullName evidence="1">Uncharacterized protein</fullName>
    </submittedName>
</protein>
<dbReference type="Proteomes" id="UP000556843">
    <property type="component" value="Unassembled WGS sequence"/>
</dbReference>
<proteinExistence type="predicted"/>
<accession>A0ACC7Y2Q0</accession>
<evidence type="ECO:0000313" key="2">
    <source>
        <dbReference type="Proteomes" id="UP000556843"/>
    </source>
</evidence>
<comment type="caution">
    <text evidence="1">The sequence shown here is derived from an EMBL/GenBank/DDBJ whole genome shotgun (WGS) entry which is preliminary data.</text>
</comment>
<name>A0ACC7Y2Q0_9ACTN</name>
<sequence>MTEGLTGPFLMVVEDVFRHASRGVRGVRVTGQVERGRVRAGDEVEVVGFGGGAATVPVLAVEAGGLRAAEAGAGAGAGTNAGVVLPEAVAGALERGQVLAEPGTVGAHRHFFADLDVLAADQGGVELRDGERLAVYLRAATVTGTMALLKGTEVLRPLHQGSVAVALEHPVPVERGQRFAVRHAGRAVGSGTVTGLSR</sequence>
<organism evidence="1 2">
    <name type="scientific">Streptomyces fungicidicus</name>
    <dbReference type="NCBI Taxonomy" id="68203"/>
    <lineage>
        <taxon>Bacteria</taxon>
        <taxon>Bacillati</taxon>
        <taxon>Actinomycetota</taxon>
        <taxon>Actinomycetes</taxon>
        <taxon>Kitasatosporales</taxon>
        <taxon>Streptomycetaceae</taxon>
        <taxon>Streptomyces</taxon>
    </lineage>
</organism>
<gene>
    <name evidence="1" type="ORF">G6W56_17920</name>
</gene>